<dbReference type="PANTHER" id="PTHR10642">
    <property type="entry name" value="RIBONUCLEASE H1"/>
    <property type="match status" value="1"/>
</dbReference>
<dbReference type="GO" id="GO:0003676">
    <property type="term" value="F:nucleic acid binding"/>
    <property type="evidence" value="ECO:0007669"/>
    <property type="project" value="InterPro"/>
</dbReference>
<evidence type="ECO:0000256" key="3">
    <source>
        <dbReference type="ARBA" id="ARBA00005300"/>
    </source>
</evidence>
<dbReference type="Proteomes" id="UP000000933">
    <property type="component" value="Chromosome"/>
</dbReference>
<evidence type="ECO:0000256" key="4">
    <source>
        <dbReference type="ARBA" id="ARBA00011245"/>
    </source>
</evidence>
<proteinExistence type="inferred from homology"/>
<evidence type="ECO:0000256" key="11">
    <source>
        <dbReference type="HAMAP-Rule" id="MF_00042"/>
    </source>
</evidence>
<evidence type="ECO:0000256" key="8">
    <source>
        <dbReference type="ARBA" id="ARBA00022759"/>
    </source>
</evidence>
<comment type="cofactor">
    <cofactor evidence="11">
        <name>Mg(2+)</name>
        <dbReference type="ChEBI" id="CHEBI:18420"/>
    </cofactor>
    <text evidence="11">Binds 1 Mg(2+) ion per subunit. May bind a second metal ion at a regulatory site, or after substrate binding.</text>
</comment>
<keyword evidence="11" id="KW-0963">Cytoplasm</keyword>
<dbReference type="FunFam" id="3.30.420.10:FF:000089">
    <property type="entry name" value="Ribonuclease H"/>
    <property type="match status" value="1"/>
</dbReference>
<reference evidence="13 14" key="1">
    <citation type="journal article" date="2010" name="ISME J.">
        <title>Fine-scale evolution: genomic, phenotypic and ecological differentiation in two coexisting Salinibacter ruber strains.</title>
        <authorList>
            <person name="Pena A."/>
            <person name="Teeling H."/>
            <person name="Huerta-Cepas J."/>
            <person name="Santos F."/>
            <person name="Yarza P."/>
            <person name="Brito-Echeverria J."/>
            <person name="Lucio M."/>
            <person name="Schmitt-Kopplin P."/>
            <person name="Meseguer I."/>
            <person name="Schenowitz C."/>
            <person name="Dossat C."/>
            <person name="Barbe V."/>
            <person name="Dopazo J."/>
            <person name="Rossello-Mora R."/>
            <person name="Schuler M."/>
            <person name="Glockner F.O."/>
            <person name="Amann R."/>
            <person name="Gabaldon T."/>
            <person name="Anton J."/>
        </authorList>
    </citation>
    <scope>NUCLEOTIDE SEQUENCE [LARGE SCALE GENOMIC DNA]</scope>
    <source>
        <strain evidence="13 14">M8</strain>
    </source>
</reference>
<dbReference type="AlphaFoldDB" id="D5H8D6"/>
<dbReference type="PROSITE" id="PS50879">
    <property type="entry name" value="RNASE_H_1"/>
    <property type="match status" value="1"/>
</dbReference>
<dbReference type="InterPro" id="IPR036397">
    <property type="entry name" value="RNaseH_sf"/>
</dbReference>
<protein>
    <recommendedName>
        <fullName evidence="5 11">Ribonuclease H</fullName>
        <shortName evidence="11">RNase H</shortName>
        <ecNumber evidence="5 11">3.1.26.4</ecNumber>
    </recommendedName>
</protein>
<dbReference type="InterPro" id="IPR002156">
    <property type="entry name" value="RNaseH_domain"/>
</dbReference>
<keyword evidence="8 11" id="KW-0255">Endonuclease</keyword>
<dbReference type="GO" id="GO:0005737">
    <property type="term" value="C:cytoplasm"/>
    <property type="evidence" value="ECO:0007669"/>
    <property type="project" value="UniProtKB-SubCell"/>
</dbReference>
<dbReference type="PATRIC" id="fig|761659.10.peg.1505"/>
<dbReference type="GO" id="GO:0000287">
    <property type="term" value="F:magnesium ion binding"/>
    <property type="evidence" value="ECO:0007669"/>
    <property type="project" value="UniProtKB-UniRule"/>
</dbReference>
<feature type="binding site" evidence="11">
    <location>
        <position position="96"/>
    </location>
    <ligand>
        <name>Mg(2+)</name>
        <dbReference type="ChEBI" id="CHEBI:18420"/>
        <label>1</label>
    </ligand>
</feature>
<dbReference type="PANTHER" id="PTHR10642:SF26">
    <property type="entry name" value="RIBONUCLEASE H1"/>
    <property type="match status" value="1"/>
</dbReference>
<organism evidence="13 14">
    <name type="scientific">Salinibacter ruber (strain M8)</name>
    <dbReference type="NCBI Taxonomy" id="761659"/>
    <lineage>
        <taxon>Bacteria</taxon>
        <taxon>Pseudomonadati</taxon>
        <taxon>Rhodothermota</taxon>
        <taxon>Rhodothermia</taxon>
        <taxon>Rhodothermales</taxon>
        <taxon>Salinibacteraceae</taxon>
        <taxon>Salinibacter</taxon>
    </lineage>
</organism>
<dbReference type="Pfam" id="PF00075">
    <property type="entry name" value="RNase_H"/>
    <property type="match status" value="1"/>
</dbReference>
<feature type="domain" description="RNase H type-1" evidence="12">
    <location>
        <begin position="46"/>
        <end position="191"/>
    </location>
</feature>
<feature type="binding site" evidence="11">
    <location>
        <position position="183"/>
    </location>
    <ligand>
        <name>Mg(2+)</name>
        <dbReference type="ChEBI" id="CHEBI:18420"/>
        <label>2</label>
    </ligand>
</feature>
<reference evidence="14" key="2">
    <citation type="submission" date="2010-04" db="EMBL/GenBank/DDBJ databases">
        <title>Genome sequence of Salinibacter ruber M8.</title>
        <authorList>
            <consortium name="Genoscope"/>
        </authorList>
    </citation>
    <scope>NUCLEOTIDE SEQUENCE [LARGE SCALE GENOMIC DNA]</scope>
    <source>
        <strain evidence="14">M8</strain>
    </source>
</reference>
<evidence type="ECO:0000256" key="5">
    <source>
        <dbReference type="ARBA" id="ARBA00012180"/>
    </source>
</evidence>
<comment type="function">
    <text evidence="2 11">Endonuclease that specifically degrades the RNA of RNA-DNA hybrids.</text>
</comment>
<evidence type="ECO:0000256" key="9">
    <source>
        <dbReference type="ARBA" id="ARBA00022801"/>
    </source>
</evidence>
<evidence type="ECO:0000256" key="1">
    <source>
        <dbReference type="ARBA" id="ARBA00000077"/>
    </source>
</evidence>
<dbReference type="GO" id="GO:0004523">
    <property type="term" value="F:RNA-DNA hybrid ribonuclease activity"/>
    <property type="evidence" value="ECO:0007669"/>
    <property type="project" value="UniProtKB-UniRule"/>
</dbReference>
<gene>
    <name evidence="11 13" type="primary">rnhA</name>
    <name evidence="13" type="ordered locus">SRM_01370</name>
</gene>
<evidence type="ECO:0000256" key="7">
    <source>
        <dbReference type="ARBA" id="ARBA00022723"/>
    </source>
</evidence>
<feature type="binding site" evidence="11">
    <location>
        <position position="55"/>
    </location>
    <ligand>
        <name>Mg(2+)</name>
        <dbReference type="ChEBI" id="CHEBI:18420"/>
        <label>1</label>
    </ligand>
</feature>
<dbReference type="Gene3D" id="3.30.420.10">
    <property type="entry name" value="Ribonuclease H-like superfamily/Ribonuclease H"/>
    <property type="match status" value="1"/>
</dbReference>
<evidence type="ECO:0000259" key="12">
    <source>
        <dbReference type="PROSITE" id="PS50879"/>
    </source>
</evidence>
<keyword evidence="6 11" id="KW-0540">Nuclease</keyword>
<comment type="subcellular location">
    <subcellularLocation>
        <location evidence="11">Cytoplasm</location>
    </subcellularLocation>
</comment>
<comment type="subunit">
    <text evidence="4 11">Monomer.</text>
</comment>
<dbReference type="HOGENOM" id="CLU_030894_6_0_10"/>
<keyword evidence="10 11" id="KW-0460">Magnesium</keyword>
<evidence type="ECO:0000313" key="13">
    <source>
        <dbReference type="EMBL" id="CBH24291.1"/>
    </source>
</evidence>
<keyword evidence="7 11" id="KW-0479">Metal-binding</keyword>
<dbReference type="EC" id="3.1.26.4" evidence="5 11"/>
<feature type="binding site" evidence="11">
    <location>
        <position position="55"/>
    </location>
    <ligand>
        <name>Mg(2+)</name>
        <dbReference type="ChEBI" id="CHEBI:18420"/>
        <label>2</label>
    </ligand>
</feature>
<evidence type="ECO:0000313" key="14">
    <source>
        <dbReference type="Proteomes" id="UP000000933"/>
    </source>
</evidence>
<feature type="binding site" evidence="11">
    <location>
        <position position="118"/>
    </location>
    <ligand>
        <name>Mg(2+)</name>
        <dbReference type="ChEBI" id="CHEBI:18420"/>
        <label>1</label>
    </ligand>
</feature>
<keyword evidence="9 11" id="KW-0378">Hydrolase</keyword>
<accession>D5H8D6</accession>
<evidence type="ECO:0000256" key="2">
    <source>
        <dbReference type="ARBA" id="ARBA00004065"/>
    </source>
</evidence>
<dbReference type="HAMAP" id="MF_00042">
    <property type="entry name" value="RNase_H"/>
    <property type="match status" value="1"/>
</dbReference>
<comment type="similarity">
    <text evidence="3 11">Belongs to the RNase H family.</text>
</comment>
<dbReference type="CDD" id="cd09278">
    <property type="entry name" value="RNase_HI_prokaryote_like"/>
    <property type="match status" value="1"/>
</dbReference>
<name>D5H8D6_SALRM</name>
<dbReference type="InterPro" id="IPR022892">
    <property type="entry name" value="RNaseHI"/>
</dbReference>
<dbReference type="KEGG" id="srm:SRM_01370"/>
<dbReference type="InterPro" id="IPR050092">
    <property type="entry name" value="RNase_H"/>
</dbReference>
<evidence type="ECO:0000256" key="6">
    <source>
        <dbReference type="ARBA" id="ARBA00022722"/>
    </source>
</evidence>
<dbReference type="SUPFAM" id="SSF53098">
    <property type="entry name" value="Ribonuclease H-like"/>
    <property type="match status" value="1"/>
</dbReference>
<dbReference type="EMBL" id="FP565814">
    <property type="protein sequence ID" value="CBH24291.1"/>
    <property type="molecule type" value="Genomic_DNA"/>
</dbReference>
<comment type="catalytic activity">
    <reaction evidence="1 11">
        <text>Endonucleolytic cleavage to 5'-phosphomonoester.</text>
        <dbReference type="EC" id="3.1.26.4"/>
    </reaction>
</comment>
<sequence>MEMRSFALRPPCTQGFHGAFSARSWTCPAPPRTFESIRSLFCFFGFMNEVTIYTDGACSGNPGPGGWAAILLPDDDSDATDPLTGGEPHTTNNRMELTAALEALRALDDRSRVALHTDSEYLSKAFNEGWLDSWQDNNWQTSSNDDVKNQDLWKALLEEADRHEVDWVWVKGHADDELNIMADELAVAAMEQFK</sequence>
<evidence type="ECO:0000256" key="10">
    <source>
        <dbReference type="ARBA" id="ARBA00022842"/>
    </source>
</evidence>
<dbReference type="InterPro" id="IPR012337">
    <property type="entry name" value="RNaseH-like_sf"/>
</dbReference>
<dbReference type="GO" id="GO:0043137">
    <property type="term" value="P:DNA replication, removal of RNA primer"/>
    <property type="evidence" value="ECO:0007669"/>
    <property type="project" value="TreeGrafter"/>
</dbReference>
<dbReference type="NCBIfam" id="NF001236">
    <property type="entry name" value="PRK00203.1"/>
    <property type="match status" value="1"/>
</dbReference>